<evidence type="ECO:0000313" key="3">
    <source>
        <dbReference type="Proteomes" id="UP001162156"/>
    </source>
</evidence>
<proteinExistence type="predicted"/>
<feature type="region of interest" description="Disordered" evidence="1">
    <location>
        <begin position="1"/>
        <end position="22"/>
    </location>
</feature>
<dbReference type="Gene3D" id="1.20.920.20">
    <property type="match status" value="1"/>
</dbReference>
<accession>A0AAV8WK05</accession>
<protein>
    <submittedName>
        <fullName evidence="2">Uncharacterized protein</fullName>
    </submittedName>
</protein>
<reference evidence="2" key="1">
    <citation type="journal article" date="2023" name="Insect Mol. Biol.">
        <title>Genome sequencing provides insights into the evolution of gene families encoding plant cell wall-degrading enzymes in longhorned beetles.</title>
        <authorList>
            <person name="Shin N.R."/>
            <person name="Okamura Y."/>
            <person name="Kirsch R."/>
            <person name="Pauchet Y."/>
        </authorList>
    </citation>
    <scope>NUCLEOTIDE SEQUENCE</scope>
    <source>
        <strain evidence="2">RBIC_L_NR</strain>
    </source>
</reference>
<organism evidence="2 3">
    <name type="scientific">Rhamnusium bicolor</name>
    <dbReference type="NCBI Taxonomy" id="1586634"/>
    <lineage>
        <taxon>Eukaryota</taxon>
        <taxon>Metazoa</taxon>
        <taxon>Ecdysozoa</taxon>
        <taxon>Arthropoda</taxon>
        <taxon>Hexapoda</taxon>
        <taxon>Insecta</taxon>
        <taxon>Pterygota</taxon>
        <taxon>Neoptera</taxon>
        <taxon>Endopterygota</taxon>
        <taxon>Coleoptera</taxon>
        <taxon>Polyphaga</taxon>
        <taxon>Cucujiformia</taxon>
        <taxon>Chrysomeloidea</taxon>
        <taxon>Cerambycidae</taxon>
        <taxon>Lepturinae</taxon>
        <taxon>Rhagiini</taxon>
        <taxon>Rhamnusium</taxon>
    </lineage>
</organism>
<evidence type="ECO:0000256" key="1">
    <source>
        <dbReference type="SAM" id="MobiDB-lite"/>
    </source>
</evidence>
<comment type="caution">
    <text evidence="2">The sequence shown here is derived from an EMBL/GenBank/DDBJ whole genome shotgun (WGS) entry which is preliminary data.</text>
</comment>
<evidence type="ECO:0000313" key="2">
    <source>
        <dbReference type="EMBL" id="KAJ8926442.1"/>
    </source>
</evidence>
<gene>
    <name evidence="2" type="ORF">NQ314_021231</name>
</gene>
<dbReference type="AlphaFoldDB" id="A0AAV8WK05"/>
<dbReference type="Proteomes" id="UP001162156">
    <property type="component" value="Unassembled WGS sequence"/>
</dbReference>
<name>A0AAV8WK05_9CUCU</name>
<sequence length="63" mass="7119">MTENRQAVERLMSTKSDSFDPKSAKRASVAAAPLAAWVAANVKYSRVMDKIRPLEREQNKLKQ</sequence>
<keyword evidence="3" id="KW-1185">Reference proteome</keyword>
<dbReference type="EMBL" id="JANEYF010005896">
    <property type="protein sequence ID" value="KAJ8926442.1"/>
    <property type="molecule type" value="Genomic_DNA"/>
</dbReference>